<dbReference type="Gene3D" id="2.40.10.220">
    <property type="entry name" value="predicted glycosyltransferase like domains"/>
    <property type="match status" value="1"/>
</dbReference>
<proteinExistence type="predicted"/>
<keyword evidence="3" id="KW-1185">Reference proteome</keyword>
<dbReference type="SUPFAM" id="SSF141371">
    <property type="entry name" value="PilZ domain-like"/>
    <property type="match status" value="1"/>
</dbReference>
<gene>
    <name evidence="2" type="ORF">CVT23_00175</name>
</gene>
<feature type="domain" description="PilZ" evidence="1">
    <location>
        <begin position="14"/>
        <end position="100"/>
    </location>
</feature>
<evidence type="ECO:0000259" key="1">
    <source>
        <dbReference type="Pfam" id="PF07238"/>
    </source>
</evidence>
<dbReference type="AlphaFoldDB" id="A0A2M9G708"/>
<evidence type="ECO:0000313" key="2">
    <source>
        <dbReference type="EMBL" id="PJK31509.1"/>
    </source>
</evidence>
<dbReference type="Pfam" id="PF07238">
    <property type="entry name" value="PilZ"/>
    <property type="match status" value="1"/>
</dbReference>
<organism evidence="2 3">
    <name type="scientific">Minwuia thermotolerans</name>
    <dbReference type="NCBI Taxonomy" id="2056226"/>
    <lineage>
        <taxon>Bacteria</taxon>
        <taxon>Pseudomonadati</taxon>
        <taxon>Pseudomonadota</taxon>
        <taxon>Alphaproteobacteria</taxon>
        <taxon>Minwuiales</taxon>
        <taxon>Minwuiaceae</taxon>
        <taxon>Minwuia</taxon>
    </lineage>
</organism>
<name>A0A2M9G708_9PROT</name>
<sequence>MNQMSAQGVLRFSERRAAPRFPIRMPVRIRDREGRVTEAMAINISTGGMLIAPAQAHVAPGGELALDIGDVAHGVMARVAGHRKQGTGLQFVDAHEGERLALTLSELAQRSA</sequence>
<dbReference type="Proteomes" id="UP000229498">
    <property type="component" value="Unassembled WGS sequence"/>
</dbReference>
<dbReference type="GO" id="GO:0035438">
    <property type="term" value="F:cyclic-di-GMP binding"/>
    <property type="evidence" value="ECO:0007669"/>
    <property type="project" value="InterPro"/>
</dbReference>
<dbReference type="InterPro" id="IPR009875">
    <property type="entry name" value="PilZ_domain"/>
</dbReference>
<protein>
    <recommendedName>
        <fullName evidence="1">PilZ domain-containing protein</fullName>
    </recommendedName>
</protein>
<accession>A0A2M9G708</accession>
<comment type="caution">
    <text evidence="2">The sequence shown here is derived from an EMBL/GenBank/DDBJ whole genome shotgun (WGS) entry which is preliminary data.</text>
</comment>
<dbReference type="EMBL" id="PHIG01000004">
    <property type="protein sequence ID" value="PJK31509.1"/>
    <property type="molecule type" value="Genomic_DNA"/>
</dbReference>
<dbReference type="RefSeq" id="WP_109794336.1">
    <property type="nucleotide sequence ID" value="NZ_PHIG01000004.1"/>
</dbReference>
<evidence type="ECO:0000313" key="3">
    <source>
        <dbReference type="Proteomes" id="UP000229498"/>
    </source>
</evidence>
<reference evidence="2 3" key="1">
    <citation type="submission" date="2017-11" db="EMBL/GenBank/DDBJ databases">
        <title>Draft genome sequence of Rhizobiales bacterium SY3-13.</title>
        <authorList>
            <person name="Sun C."/>
        </authorList>
    </citation>
    <scope>NUCLEOTIDE SEQUENCE [LARGE SCALE GENOMIC DNA]</scope>
    <source>
        <strain evidence="2 3">SY3-13</strain>
    </source>
</reference>